<accession>A0A6P2GBF1</accession>
<evidence type="ECO:0000313" key="5">
    <source>
        <dbReference type="Proteomes" id="UP000494201"/>
    </source>
</evidence>
<dbReference type="PROSITE" id="PS00909">
    <property type="entry name" value="MR_MLE_2"/>
    <property type="match status" value="1"/>
</dbReference>
<feature type="region of interest" description="Disordered" evidence="2">
    <location>
        <begin position="1"/>
        <end position="21"/>
    </location>
</feature>
<dbReference type="CDD" id="cd03316">
    <property type="entry name" value="MR_like"/>
    <property type="match status" value="1"/>
</dbReference>
<dbReference type="InterPro" id="IPR013341">
    <property type="entry name" value="Mandelate_racemase_N_dom"/>
</dbReference>
<feature type="domain" description="Mandelate racemase/muconate lactonizing enzyme C-terminal" evidence="3">
    <location>
        <begin position="205"/>
        <end position="296"/>
    </location>
</feature>
<organism evidence="4 5">
    <name type="scientific">Burkholderia anthina</name>
    <dbReference type="NCBI Taxonomy" id="179879"/>
    <lineage>
        <taxon>Bacteria</taxon>
        <taxon>Pseudomonadati</taxon>
        <taxon>Pseudomonadota</taxon>
        <taxon>Betaproteobacteria</taxon>
        <taxon>Burkholderiales</taxon>
        <taxon>Burkholderiaceae</taxon>
        <taxon>Burkholderia</taxon>
        <taxon>Burkholderia cepacia complex</taxon>
    </lineage>
</organism>
<evidence type="ECO:0000256" key="1">
    <source>
        <dbReference type="ARBA" id="ARBA00023239"/>
    </source>
</evidence>
<reference evidence="4 5" key="1">
    <citation type="submission" date="2019-09" db="EMBL/GenBank/DDBJ databases">
        <authorList>
            <person name="Depoorter E."/>
        </authorList>
    </citation>
    <scope>NUCLEOTIDE SEQUENCE [LARGE SCALE GENOMIC DNA]</scope>
    <source>
        <strain evidence="4">LMG 20980</strain>
    </source>
</reference>
<dbReference type="SUPFAM" id="SSF51604">
    <property type="entry name" value="Enolase C-terminal domain-like"/>
    <property type="match status" value="1"/>
</dbReference>
<proteinExistence type="predicted"/>
<dbReference type="InterPro" id="IPR034593">
    <property type="entry name" value="DgoD-like"/>
</dbReference>
<dbReference type="GO" id="GO:0016829">
    <property type="term" value="F:lyase activity"/>
    <property type="evidence" value="ECO:0007669"/>
    <property type="project" value="UniProtKB-KW"/>
</dbReference>
<dbReference type="Pfam" id="PF13378">
    <property type="entry name" value="MR_MLE_C"/>
    <property type="match status" value="1"/>
</dbReference>
<dbReference type="Gene3D" id="3.30.390.10">
    <property type="entry name" value="Enolase-like, N-terminal domain"/>
    <property type="match status" value="1"/>
</dbReference>
<dbReference type="InterPro" id="IPR029017">
    <property type="entry name" value="Enolase-like_N"/>
</dbReference>
<evidence type="ECO:0000313" key="4">
    <source>
        <dbReference type="EMBL" id="VVU50945.1"/>
    </source>
</evidence>
<protein>
    <submittedName>
        <fullName evidence="4">Mandelate racemase/muconate lactonizing protein</fullName>
    </submittedName>
</protein>
<dbReference type="SMART" id="SM00922">
    <property type="entry name" value="MR_MLE"/>
    <property type="match status" value="1"/>
</dbReference>
<dbReference type="Pfam" id="PF02746">
    <property type="entry name" value="MR_MLE_N"/>
    <property type="match status" value="1"/>
</dbReference>
<name>A0A6P2GBF1_9BURK</name>
<evidence type="ECO:0000259" key="3">
    <source>
        <dbReference type="SMART" id="SM00922"/>
    </source>
</evidence>
<feature type="compositionally biased region" description="Basic and acidic residues" evidence="2">
    <location>
        <begin position="1"/>
        <end position="11"/>
    </location>
</feature>
<dbReference type="Proteomes" id="UP000494201">
    <property type="component" value="Unassembled WGS sequence"/>
</dbReference>
<evidence type="ECO:0000256" key="2">
    <source>
        <dbReference type="SAM" id="MobiDB-lite"/>
    </source>
</evidence>
<dbReference type="PANTHER" id="PTHR48080">
    <property type="entry name" value="D-GALACTONATE DEHYDRATASE-RELATED"/>
    <property type="match status" value="1"/>
</dbReference>
<dbReference type="EMBL" id="CABVLY010000014">
    <property type="protein sequence ID" value="VVU50945.1"/>
    <property type="molecule type" value="Genomic_DNA"/>
</dbReference>
<sequence length="424" mass="45604">MMTDHLGDPPRRARAQRTGSPVISRLSQSAAYVPPTRRIGNPFVKIAAIEVIRLSLAFDAGRRPVTGAEQAAADTYNAADRTLRRMESLLVRLTDDAGRVGWGEAFGHLINPVTYAALEGPVGRWFKGAEFEPTRQGIAALRDAADRALHAFGRTGPVLYALSAIDTALHDLAAQAAGLPLYRWLGGRRDEIDVYASLVSYDNAPDEVARHVRRAWDEGFRRIKLHETQRAAIAAARDALPAGGELMVDVNCPWTANEALGRVSELADLRLGWIEEPVWPCDDTHGIARVRGTGVPVAAGENASGVAGFRDLFEHGALDVAQPSIAKIGGPTGMAEVIALAAHHDVRVVPHCFYYGAGLLATAHVVATLPDDVALEIPYLDWPERLHDAQRPGARLRLPDTPGLGFAPDAAVLARNTIARATLA</sequence>
<dbReference type="InterPro" id="IPR036849">
    <property type="entry name" value="Enolase-like_C_sf"/>
</dbReference>
<dbReference type="SUPFAM" id="SSF54826">
    <property type="entry name" value="Enolase N-terminal domain-like"/>
    <property type="match status" value="1"/>
</dbReference>
<dbReference type="GO" id="GO:0009063">
    <property type="term" value="P:amino acid catabolic process"/>
    <property type="evidence" value="ECO:0007669"/>
    <property type="project" value="InterPro"/>
</dbReference>
<gene>
    <name evidence="4" type="ORF">BAN20980_03665</name>
</gene>
<dbReference type="InterPro" id="IPR013342">
    <property type="entry name" value="Mandelate_racemase_C"/>
</dbReference>
<keyword evidence="1" id="KW-0456">Lyase</keyword>
<dbReference type="InterPro" id="IPR018110">
    <property type="entry name" value="Mandel_Rmase/mucon_lact_enz_CS"/>
</dbReference>
<dbReference type="AlphaFoldDB" id="A0A6P2GBF1"/>
<dbReference type="SFLD" id="SFLDS00001">
    <property type="entry name" value="Enolase"/>
    <property type="match status" value="1"/>
</dbReference>
<dbReference type="PANTHER" id="PTHR48080:SF2">
    <property type="entry name" value="D-GALACTONATE DEHYDRATASE"/>
    <property type="match status" value="1"/>
</dbReference>
<dbReference type="Gene3D" id="3.20.20.120">
    <property type="entry name" value="Enolase-like C-terminal domain"/>
    <property type="match status" value="1"/>
</dbReference>
<dbReference type="InterPro" id="IPR029065">
    <property type="entry name" value="Enolase_C-like"/>
</dbReference>